<evidence type="ECO:0000256" key="3">
    <source>
        <dbReference type="ARBA" id="ARBA00022679"/>
    </source>
</evidence>
<keyword evidence="3 6" id="KW-0808">Transferase</keyword>
<dbReference type="InterPro" id="IPR049704">
    <property type="entry name" value="Aminotrans_3_PPA_site"/>
</dbReference>
<dbReference type="GO" id="GO:0030170">
    <property type="term" value="F:pyridoxal phosphate binding"/>
    <property type="evidence" value="ECO:0007669"/>
    <property type="project" value="InterPro"/>
</dbReference>
<keyword evidence="2 6" id="KW-0032">Aminotransferase</keyword>
<dbReference type="AlphaFoldDB" id="A8LW83"/>
<comment type="similarity">
    <text evidence="1 5">Belongs to the class-III pyridoxal-phosphate-dependent aminotransferase family.</text>
</comment>
<dbReference type="InterPro" id="IPR005814">
    <property type="entry name" value="Aminotrans_3"/>
</dbReference>
<evidence type="ECO:0000256" key="2">
    <source>
        <dbReference type="ARBA" id="ARBA00022576"/>
    </source>
</evidence>
<dbReference type="InterPro" id="IPR015422">
    <property type="entry name" value="PyrdxlP-dep_Trfase_small"/>
</dbReference>
<dbReference type="HOGENOM" id="CLU_016922_4_1_11"/>
<dbReference type="STRING" id="391037.Sare_4941"/>
<dbReference type="PANTHER" id="PTHR43094">
    <property type="entry name" value="AMINOTRANSFERASE"/>
    <property type="match status" value="1"/>
</dbReference>
<accession>A8LW83</accession>
<dbReference type="KEGG" id="saq:Sare_4941"/>
<reference evidence="6" key="1">
    <citation type="submission" date="2007-10" db="EMBL/GenBank/DDBJ databases">
        <title>Complete sequence of Salinispora arenicola CNS-205.</title>
        <authorList>
            <consortium name="US DOE Joint Genome Institute"/>
            <person name="Copeland A."/>
            <person name="Lucas S."/>
            <person name="Lapidus A."/>
            <person name="Barry K."/>
            <person name="Glavina del Rio T."/>
            <person name="Dalin E."/>
            <person name="Tice H."/>
            <person name="Pitluck S."/>
            <person name="Foster B."/>
            <person name="Schmutz J."/>
            <person name="Larimer F."/>
            <person name="Land M."/>
            <person name="Hauser L."/>
            <person name="Kyrpides N."/>
            <person name="Ivanova N."/>
            <person name="Jensen P.R."/>
            <person name="Moore B.S."/>
            <person name="Penn K."/>
            <person name="Jenkins C."/>
            <person name="Udwary D."/>
            <person name="Xiang L."/>
            <person name="Gontang E."/>
            <person name="Richardson P."/>
        </authorList>
    </citation>
    <scope>NUCLEOTIDE SEQUENCE [LARGE SCALE GENOMIC DNA]</scope>
    <source>
        <strain evidence="6">CNS-205</strain>
    </source>
</reference>
<keyword evidence="4 5" id="KW-0663">Pyridoxal phosphate</keyword>
<dbReference type="InterPro" id="IPR015424">
    <property type="entry name" value="PyrdxlP-dep_Trfase"/>
</dbReference>
<dbReference type="CDD" id="cd00610">
    <property type="entry name" value="OAT_like"/>
    <property type="match status" value="1"/>
</dbReference>
<dbReference type="PROSITE" id="PS00600">
    <property type="entry name" value="AA_TRANSFER_CLASS_3"/>
    <property type="match status" value="1"/>
</dbReference>
<dbReference type="EMBL" id="CP000850">
    <property type="protein sequence ID" value="ABW00688.1"/>
    <property type="molecule type" value="Genomic_DNA"/>
</dbReference>
<dbReference type="PATRIC" id="fig|391037.6.peg.4988"/>
<evidence type="ECO:0000313" key="6">
    <source>
        <dbReference type="EMBL" id="ABW00688.1"/>
    </source>
</evidence>
<organism evidence="6">
    <name type="scientific">Salinispora arenicola (strain CNS-205)</name>
    <dbReference type="NCBI Taxonomy" id="391037"/>
    <lineage>
        <taxon>Bacteria</taxon>
        <taxon>Bacillati</taxon>
        <taxon>Actinomycetota</taxon>
        <taxon>Actinomycetes</taxon>
        <taxon>Micromonosporales</taxon>
        <taxon>Micromonosporaceae</taxon>
        <taxon>Salinispora</taxon>
    </lineage>
</organism>
<evidence type="ECO:0000256" key="4">
    <source>
        <dbReference type="ARBA" id="ARBA00022898"/>
    </source>
</evidence>
<sequence length="452" mass="49777">MTTASTAQFRTMDSTALQNADRRHLLHPHQNRLRPDRQVMVRGEGSSVWDANGAEYLDMVSGGNWVVAVGHARTELIEAATAQVGTLEYFSCWREYSNEPAVRLATRLAELSPNDLNTVFFTGGGSDGSETAIKIARRYHFERGEPDRTWIIGRQFGYHGCTYATAAVSGMDDMHYGFGPAMPHVAKVSAPMLYRREMYGDQDPTDFLIRELEEKINEIGPNRIAAMIGEPVMGGGGVVIAPDDYWPRVRELLSKYGILLIADEVITAFGRLGAWFASASYDPDIIITAKGLTSGYAPLGAVLMRDEIGEVMANGEQMFFHGQTYYGHPLACALGLANLELMEKENLLDNASRIGGWFKEGLTPARNLPIVGELRIKGAMVGIELVTDRATTEPMPFDRMLAIIDDLRNTHRVLARDYGPTLVVGPPLVLRQEQAAHTSTAIVDVLTRASRS</sequence>
<dbReference type="SUPFAM" id="SSF53383">
    <property type="entry name" value="PLP-dependent transferases"/>
    <property type="match status" value="1"/>
</dbReference>
<dbReference type="Pfam" id="PF00202">
    <property type="entry name" value="Aminotran_3"/>
    <property type="match status" value="1"/>
</dbReference>
<dbReference type="FunFam" id="3.40.640.10:FF:000014">
    <property type="entry name" value="Adenosylmethionine-8-amino-7-oxononanoate aminotransferase, probable"/>
    <property type="match status" value="1"/>
</dbReference>
<evidence type="ECO:0000256" key="1">
    <source>
        <dbReference type="ARBA" id="ARBA00008954"/>
    </source>
</evidence>
<dbReference type="InterPro" id="IPR015421">
    <property type="entry name" value="PyrdxlP-dep_Trfase_major"/>
</dbReference>
<dbReference type="PANTHER" id="PTHR43094:SF1">
    <property type="entry name" value="AMINOTRANSFERASE CLASS-III"/>
    <property type="match status" value="1"/>
</dbReference>
<dbReference type="Gene3D" id="3.90.1150.10">
    <property type="entry name" value="Aspartate Aminotransferase, domain 1"/>
    <property type="match status" value="1"/>
</dbReference>
<protein>
    <submittedName>
        <fullName evidence="6">Adenosylmethionine--8-amino-7-oxononanoate transaminase</fullName>
        <ecNumber evidence="6">2.6.1.62</ecNumber>
    </submittedName>
</protein>
<name>A8LW83_SALAI</name>
<dbReference type="OrthoDB" id="9801834at2"/>
<proteinExistence type="inferred from homology"/>
<evidence type="ECO:0000256" key="5">
    <source>
        <dbReference type="RuleBase" id="RU003560"/>
    </source>
</evidence>
<dbReference type="EC" id="2.6.1.62" evidence="6"/>
<dbReference type="Gene3D" id="3.40.640.10">
    <property type="entry name" value="Type I PLP-dependent aspartate aminotransferase-like (Major domain)"/>
    <property type="match status" value="1"/>
</dbReference>
<gene>
    <name evidence="6" type="ordered locus">Sare_4941</name>
</gene>
<dbReference type="eggNOG" id="COG0161">
    <property type="taxonomic scope" value="Bacteria"/>
</dbReference>
<dbReference type="GO" id="GO:0004015">
    <property type="term" value="F:adenosylmethionine-8-amino-7-oxononanoate transaminase activity"/>
    <property type="evidence" value="ECO:0007669"/>
    <property type="project" value="UniProtKB-EC"/>
</dbReference>